<feature type="domain" description="Bacterial bifunctional deaminase-reductase C-terminal" evidence="4">
    <location>
        <begin position="30"/>
        <end position="242"/>
    </location>
</feature>
<evidence type="ECO:0000256" key="1">
    <source>
        <dbReference type="ARBA" id="ARBA00005104"/>
    </source>
</evidence>
<evidence type="ECO:0000313" key="6">
    <source>
        <dbReference type="Proteomes" id="UP000009235"/>
    </source>
</evidence>
<dbReference type="EMBL" id="CP002786">
    <property type="protein sequence ID" value="AEF40236.1"/>
    <property type="molecule type" value="Genomic_DNA"/>
</dbReference>
<dbReference type="KEGG" id="asd:AS9A_1787"/>
<evidence type="ECO:0000256" key="2">
    <source>
        <dbReference type="ARBA" id="ARBA00022857"/>
    </source>
</evidence>
<dbReference type="eggNOG" id="COG1985">
    <property type="taxonomic scope" value="Bacteria"/>
</dbReference>
<dbReference type="PANTHER" id="PTHR38011">
    <property type="entry name" value="DIHYDROFOLATE REDUCTASE FAMILY PROTEIN (AFU_ORTHOLOGUE AFUA_8G06820)"/>
    <property type="match status" value="1"/>
</dbReference>
<dbReference type="AlphaFoldDB" id="F6ELI6"/>
<accession>F6ELI6</accession>
<evidence type="ECO:0000313" key="5">
    <source>
        <dbReference type="EMBL" id="AEF40236.1"/>
    </source>
</evidence>
<organism evidence="5 6">
    <name type="scientific">Hoyosella subflava (strain DSM 45089 / JCM 17490 / NBRC 109087 / DQS3-9A1)</name>
    <name type="common">Amycolicicoccus subflavus</name>
    <dbReference type="NCBI Taxonomy" id="443218"/>
    <lineage>
        <taxon>Bacteria</taxon>
        <taxon>Bacillati</taxon>
        <taxon>Actinomycetota</taxon>
        <taxon>Actinomycetes</taxon>
        <taxon>Mycobacteriales</taxon>
        <taxon>Hoyosellaceae</taxon>
        <taxon>Hoyosella</taxon>
    </lineage>
</organism>
<dbReference type="SUPFAM" id="SSF53597">
    <property type="entry name" value="Dihydrofolate reductase-like"/>
    <property type="match status" value="1"/>
</dbReference>
<dbReference type="OrthoDB" id="5243299at2"/>
<proteinExistence type="predicted"/>
<keyword evidence="2" id="KW-0521">NADP</keyword>
<dbReference type="NCBIfam" id="NF010664">
    <property type="entry name" value="PRK14059.1-2"/>
    <property type="match status" value="1"/>
</dbReference>
<comment type="pathway">
    <text evidence="1">Cofactor biosynthesis; riboflavin biosynthesis.</text>
</comment>
<protein>
    <submittedName>
        <fullName evidence="5">Riboflavin biosynthesis protein RibD domain protein</fullName>
    </submittedName>
</protein>
<dbReference type="Gene3D" id="3.40.430.10">
    <property type="entry name" value="Dihydrofolate Reductase, subunit A"/>
    <property type="match status" value="1"/>
</dbReference>
<gene>
    <name evidence="5" type="ordered locus">AS9A_1787</name>
</gene>
<name>F6ELI6_HOYSD</name>
<dbReference type="NCBIfam" id="NF010663">
    <property type="entry name" value="PRK14059.1-1"/>
    <property type="match status" value="1"/>
</dbReference>
<dbReference type="Proteomes" id="UP000009235">
    <property type="component" value="Chromosome"/>
</dbReference>
<evidence type="ECO:0000256" key="3">
    <source>
        <dbReference type="ARBA" id="ARBA00023002"/>
    </source>
</evidence>
<dbReference type="STRING" id="443218.AS9A_1787"/>
<sequence length="255" mass="27038">MQYLKCATDFTATCDDAELRQIYRYPESSWLRVNFVSSIDGAVTSGGLSGALSSGTDKHLFGLLRELADVVVVGAGTVRAENYGGVALSDDARQRRLEAGQSAVPQIAVVSASANLDPHSRLFTDTAVPPLIFTSENAPHGAIAALRAAGAEVNEIRLDPTGTLDSHEILRILRSQNRGKVLCEGGPSLLGALLAADLVDDLCLSITPVLTAGSSGRIATGELPQQRRMRLAHTLSGDDGTVFTRWVRSRESPGQ</sequence>
<dbReference type="GO" id="GO:0008703">
    <property type="term" value="F:5-amino-6-(5-phosphoribosylamino)uracil reductase activity"/>
    <property type="evidence" value="ECO:0007669"/>
    <property type="project" value="InterPro"/>
</dbReference>
<dbReference type="GO" id="GO:0009231">
    <property type="term" value="P:riboflavin biosynthetic process"/>
    <property type="evidence" value="ECO:0007669"/>
    <property type="project" value="InterPro"/>
</dbReference>
<dbReference type="RefSeq" id="WP_013806585.1">
    <property type="nucleotide sequence ID" value="NC_015564.1"/>
</dbReference>
<dbReference type="PANTHER" id="PTHR38011:SF7">
    <property type="entry name" value="2,5-DIAMINO-6-RIBOSYLAMINO-4(3H)-PYRIMIDINONE 5'-PHOSPHATE REDUCTASE"/>
    <property type="match status" value="1"/>
</dbReference>
<reference evidence="5 6" key="1">
    <citation type="journal article" date="2011" name="J. Bacteriol.">
        <title>Complete genome sequence of Amycolicicoccus subflavus DQS3-9A1T, an actinomycete isolated from crude oil-polluted soil.</title>
        <authorList>
            <person name="Cai M."/>
            <person name="Chen W.M."/>
            <person name="Nie Y."/>
            <person name="Chi C.Q."/>
            <person name="Wang Y.N."/>
            <person name="Tang Y.Q."/>
            <person name="Li G.Y."/>
            <person name="Wu X.L."/>
        </authorList>
    </citation>
    <scope>NUCLEOTIDE SEQUENCE [LARGE SCALE GENOMIC DNA]</scope>
    <source>
        <strain evidence="6">DSM 45089 / DQS3-9A1</strain>
    </source>
</reference>
<keyword evidence="3" id="KW-0560">Oxidoreductase</keyword>
<dbReference type="InterPro" id="IPR050765">
    <property type="entry name" value="Riboflavin_Biosynth_HTPR"/>
</dbReference>
<dbReference type="InterPro" id="IPR024072">
    <property type="entry name" value="DHFR-like_dom_sf"/>
</dbReference>
<evidence type="ECO:0000259" key="4">
    <source>
        <dbReference type="Pfam" id="PF01872"/>
    </source>
</evidence>
<keyword evidence="6" id="KW-1185">Reference proteome</keyword>
<dbReference type="Pfam" id="PF01872">
    <property type="entry name" value="RibD_C"/>
    <property type="match status" value="1"/>
</dbReference>
<dbReference type="HOGENOM" id="CLU_036590_7_2_11"/>
<dbReference type="InterPro" id="IPR002734">
    <property type="entry name" value="RibDG_C"/>
</dbReference>